<dbReference type="EMBL" id="MN739536">
    <property type="protein sequence ID" value="QHT11716.1"/>
    <property type="molecule type" value="Genomic_DNA"/>
</dbReference>
<name>A0A6C0D3U3_9ZZZZ</name>
<dbReference type="GO" id="GO:0004672">
    <property type="term" value="F:protein kinase activity"/>
    <property type="evidence" value="ECO:0007669"/>
    <property type="project" value="InterPro"/>
</dbReference>
<sequence>MSLSYQFKSSRSEFLGEGSYGCVYYPGITCKGKKNKKNLITKIQEINFYSDNEKNNGKYIKANIKNYNKYLSPVIKYCIVKFNTIERSDLNISKCNILFDEYNSSANVNYEDIIYNSSATRDSLPLPKNSIVNEQYILMYSSYIKSYTLKDFYSNYTIEFVSSVLTHSYKILYGISLLNNVGIIHNDLHIGNVLINLKNLNPVIIDFGLSFNINNCYKLNKDYIDFQYIKRFVFDYRDDSYHINIEKRFISFIIFNKSANFPSEIYDNNDSNNISKAAINYFISDAINSINNNKEIVKFFTSDDLIDFQTALEQFYYQFLDKSLYPKYNSVVKYLLNFVYMYNDLHSLTIDLLYLVDLKEYKQNLILNNEEQVILHFFIQLYKKALYPDPNMRLNISEVLDIYKFIINFIKKYDLKTAKNNIRATMISELVKFLKSKKISIKTVFYKNYAFLNFNLLCNDLIFQTIKSSSISL</sequence>
<protein>
    <recommendedName>
        <fullName evidence="1">Protein kinase domain-containing protein</fullName>
    </recommendedName>
</protein>
<dbReference type="GO" id="GO:0005524">
    <property type="term" value="F:ATP binding"/>
    <property type="evidence" value="ECO:0007669"/>
    <property type="project" value="InterPro"/>
</dbReference>
<evidence type="ECO:0000313" key="2">
    <source>
        <dbReference type="EMBL" id="QHT11716.1"/>
    </source>
</evidence>
<dbReference type="InterPro" id="IPR011009">
    <property type="entry name" value="Kinase-like_dom_sf"/>
</dbReference>
<reference evidence="2" key="1">
    <citation type="journal article" date="2020" name="Nature">
        <title>Giant virus diversity and host interactions through global metagenomics.</title>
        <authorList>
            <person name="Schulz F."/>
            <person name="Roux S."/>
            <person name="Paez-Espino D."/>
            <person name="Jungbluth S."/>
            <person name="Walsh D.A."/>
            <person name="Denef V.J."/>
            <person name="McMahon K.D."/>
            <person name="Konstantinidis K.T."/>
            <person name="Eloe-Fadrosh E.A."/>
            <person name="Kyrpides N.C."/>
            <person name="Woyke T."/>
        </authorList>
    </citation>
    <scope>NUCLEOTIDE SEQUENCE</scope>
    <source>
        <strain evidence="2">GVMAG-M-3300023174-116</strain>
    </source>
</reference>
<dbReference type="Gene3D" id="1.10.510.10">
    <property type="entry name" value="Transferase(Phosphotransferase) domain 1"/>
    <property type="match status" value="1"/>
</dbReference>
<proteinExistence type="predicted"/>
<dbReference type="SUPFAM" id="SSF56112">
    <property type="entry name" value="Protein kinase-like (PK-like)"/>
    <property type="match status" value="1"/>
</dbReference>
<dbReference type="AlphaFoldDB" id="A0A6C0D3U3"/>
<dbReference type="PROSITE" id="PS50011">
    <property type="entry name" value="PROTEIN_KINASE_DOM"/>
    <property type="match status" value="1"/>
</dbReference>
<dbReference type="InterPro" id="IPR000719">
    <property type="entry name" value="Prot_kinase_dom"/>
</dbReference>
<evidence type="ECO:0000259" key="1">
    <source>
        <dbReference type="PROSITE" id="PS50011"/>
    </source>
</evidence>
<feature type="domain" description="Protein kinase" evidence="1">
    <location>
        <begin position="9"/>
        <end position="406"/>
    </location>
</feature>
<organism evidence="2">
    <name type="scientific">viral metagenome</name>
    <dbReference type="NCBI Taxonomy" id="1070528"/>
    <lineage>
        <taxon>unclassified sequences</taxon>
        <taxon>metagenomes</taxon>
        <taxon>organismal metagenomes</taxon>
    </lineage>
</organism>
<accession>A0A6C0D3U3</accession>